<accession>A0AAN9QIC3</accession>
<proteinExistence type="predicted"/>
<organism evidence="1 2">
    <name type="scientific">Canavalia gladiata</name>
    <name type="common">Sword bean</name>
    <name type="synonym">Dolichos gladiatus</name>
    <dbReference type="NCBI Taxonomy" id="3824"/>
    <lineage>
        <taxon>Eukaryota</taxon>
        <taxon>Viridiplantae</taxon>
        <taxon>Streptophyta</taxon>
        <taxon>Embryophyta</taxon>
        <taxon>Tracheophyta</taxon>
        <taxon>Spermatophyta</taxon>
        <taxon>Magnoliopsida</taxon>
        <taxon>eudicotyledons</taxon>
        <taxon>Gunneridae</taxon>
        <taxon>Pentapetalae</taxon>
        <taxon>rosids</taxon>
        <taxon>fabids</taxon>
        <taxon>Fabales</taxon>
        <taxon>Fabaceae</taxon>
        <taxon>Papilionoideae</taxon>
        <taxon>50 kb inversion clade</taxon>
        <taxon>NPAAA clade</taxon>
        <taxon>indigoferoid/millettioid clade</taxon>
        <taxon>Phaseoleae</taxon>
        <taxon>Canavalia</taxon>
    </lineage>
</organism>
<gene>
    <name evidence="1" type="ORF">VNO77_19267</name>
</gene>
<reference evidence="1 2" key="1">
    <citation type="submission" date="2024-01" db="EMBL/GenBank/DDBJ databases">
        <title>The genomes of 5 underutilized Papilionoideae crops provide insights into root nodulation and disease resistanc.</title>
        <authorList>
            <person name="Jiang F."/>
        </authorList>
    </citation>
    <scope>NUCLEOTIDE SEQUENCE [LARGE SCALE GENOMIC DNA]</scope>
    <source>
        <strain evidence="1">LVBAO_FW01</strain>
        <tissue evidence="1">Leaves</tissue>
    </source>
</reference>
<comment type="caution">
    <text evidence="1">The sequence shown here is derived from an EMBL/GenBank/DDBJ whole genome shotgun (WGS) entry which is preliminary data.</text>
</comment>
<keyword evidence="2" id="KW-1185">Reference proteome</keyword>
<evidence type="ECO:0000313" key="1">
    <source>
        <dbReference type="EMBL" id="KAK7338645.1"/>
    </source>
</evidence>
<dbReference type="EMBL" id="JAYMYQ010000004">
    <property type="protein sequence ID" value="KAK7338645.1"/>
    <property type="molecule type" value="Genomic_DNA"/>
</dbReference>
<evidence type="ECO:0000313" key="2">
    <source>
        <dbReference type="Proteomes" id="UP001367508"/>
    </source>
</evidence>
<dbReference type="Proteomes" id="UP001367508">
    <property type="component" value="Unassembled WGS sequence"/>
</dbReference>
<name>A0AAN9QIC3_CANGL</name>
<protein>
    <submittedName>
        <fullName evidence="1">Uncharacterized protein</fullName>
    </submittedName>
</protein>
<sequence length="160" mass="17364">MRSDPIMPLLGLEEGTLRLGTTLPTTEATHPIEFSTLVIDFKACFQGSEEVAPLRATDLNLDQQSLVFRTEDRRECPDLRHHRSPVGGSLLLQAKVKPLCSGSHLLAVKSEYYDQELGSNTGAGLTVQEEPFGITGSRTSLVESTYSLAINFEAVTSAVA</sequence>
<dbReference type="AlphaFoldDB" id="A0AAN9QIC3"/>